<feature type="domain" description="RagB/SusD" evidence="7">
    <location>
        <begin position="278"/>
        <end position="520"/>
    </location>
</feature>
<comment type="caution">
    <text evidence="9">The sequence shown here is derived from an EMBL/GenBank/DDBJ whole genome shotgun (WGS) entry which is preliminary data.</text>
</comment>
<evidence type="ECO:0000259" key="8">
    <source>
        <dbReference type="Pfam" id="PF14322"/>
    </source>
</evidence>
<name>A0ABN1JH30_9FLAO</name>
<evidence type="ECO:0000256" key="5">
    <source>
        <dbReference type="ARBA" id="ARBA00023237"/>
    </source>
</evidence>
<comment type="similarity">
    <text evidence="2">Belongs to the SusD family.</text>
</comment>
<dbReference type="EMBL" id="BAAAGF010000001">
    <property type="protein sequence ID" value="GAA0739617.1"/>
    <property type="molecule type" value="Genomic_DNA"/>
</dbReference>
<evidence type="ECO:0000256" key="4">
    <source>
        <dbReference type="ARBA" id="ARBA00023136"/>
    </source>
</evidence>
<dbReference type="InterPro" id="IPR033985">
    <property type="entry name" value="SusD-like_N"/>
</dbReference>
<feature type="domain" description="SusD-like N-terminal" evidence="8">
    <location>
        <begin position="28"/>
        <end position="229"/>
    </location>
</feature>
<accession>A0ABN1JH30</accession>
<keyword evidence="10" id="KW-1185">Reference proteome</keyword>
<evidence type="ECO:0000256" key="1">
    <source>
        <dbReference type="ARBA" id="ARBA00004442"/>
    </source>
</evidence>
<keyword evidence="4" id="KW-0472">Membrane</keyword>
<evidence type="ECO:0000313" key="10">
    <source>
        <dbReference type="Proteomes" id="UP001500736"/>
    </source>
</evidence>
<keyword evidence="3 6" id="KW-0732">Signal</keyword>
<evidence type="ECO:0000259" key="7">
    <source>
        <dbReference type="Pfam" id="PF07980"/>
    </source>
</evidence>
<reference evidence="9 10" key="1">
    <citation type="journal article" date="2019" name="Int. J. Syst. Evol. Microbiol.">
        <title>The Global Catalogue of Microorganisms (GCM) 10K type strain sequencing project: providing services to taxonomists for standard genome sequencing and annotation.</title>
        <authorList>
            <consortium name="The Broad Institute Genomics Platform"/>
            <consortium name="The Broad Institute Genome Sequencing Center for Infectious Disease"/>
            <person name="Wu L."/>
            <person name="Ma J."/>
        </authorList>
    </citation>
    <scope>NUCLEOTIDE SEQUENCE [LARGE SCALE GENOMIC DNA]</scope>
    <source>
        <strain evidence="9 10">JCM 15976</strain>
    </source>
</reference>
<feature type="signal peptide" evidence="6">
    <location>
        <begin position="1"/>
        <end position="26"/>
    </location>
</feature>
<keyword evidence="5" id="KW-0998">Cell outer membrane</keyword>
<evidence type="ECO:0000256" key="3">
    <source>
        <dbReference type="ARBA" id="ARBA00022729"/>
    </source>
</evidence>
<comment type="subcellular location">
    <subcellularLocation>
        <location evidence="1">Cell outer membrane</location>
    </subcellularLocation>
</comment>
<dbReference type="Gene3D" id="1.25.40.390">
    <property type="match status" value="1"/>
</dbReference>
<dbReference type="Proteomes" id="UP001500736">
    <property type="component" value="Unassembled WGS sequence"/>
</dbReference>
<evidence type="ECO:0000256" key="2">
    <source>
        <dbReference type="ARBA" id="ARBA00006275"/>
    </source>
</evidence>
<feature type="chain" id="PRO_5047123823" evidence="6">
    <location>
        <begin position="27"/>
        <end position="526"/>
    </location>
</feature>
<organism evidence="9 10">
    <name type="scientific">Gaetbulibacter jejuensis</name>
    <dbReference type="NCBI Taxonomy" id="584607"/>
    <lineage>
        <taxon>Bacteria</taxon>
        <taxon>Pseudomonadati</taxon>
        <taxon>Bacteroidota</taxon>
        <taxon>Flavobacteriia</taxon>
        <taxon>Flavobacteriales</taxon>
        <taxon>Flavobacteriaceae</taxon>
        <taxon>Gaetbulibacter</taxon>
    </lineage>
</organism>
<dbReference type="Pfam" id="PF07980">
    <property type="entry name" value="SusD_RagB"/>
    <property type="match status" value="1"/>
</dbReference>
<gene>
    <name evidence="9" type="ORF">GCM10009431_08850</name>
</gene>
<dbReference type="SUPFAM" id="SSF48452">
    <property type="entry name" value="TPR-like"/>
    <property type="match status" value="1"/>
</dbReference>
<proteinExistence type="inferred from homology"/>
<dbReference type="InterPro" id="IPR012944">
    <property type="entry name" value="SusD_RagB_dom"/>
</dbReference>
<evidence type="ECO:0000256" key="6">
    <source>
        <dbReference type="SAM" id="SignalP"/>
    </source>
</evidence>
<dbReference type="Pfam" id="PF14322">
    <property type="entry name" value="SusD-like_3"/>
    <property type="match status" value="1"/>
</dbReference>
<sequence>MNNMNNLFKTKLIVIMAVVLCMPSCSDDFLDRPPEDSYNVAEFYETTEQVNAATNALYVRPWYNFVTNVSWCIGELSSGNGRTWDPRNADFVNFAITGEHGTLTQAWESLYAVVAQANAVINTLPDAAGPSVPQDVVDNAVGEARFIRASAYFYLVRIFGPIPIIADNNEYVLEPVVPRNPESDVYEFIKRDLQFAVDNCYEKIRGANYDANAKVSSGSAKAMLAKVYLYEQNYPMAYQLASEVINSGEFKLYGGDAEDGDPSGSYYDLFLTANDNNPESIFALQWTNTGIYAEGNGVQSLFAPAGVTGFSDGWSAIGPSIDLQEAYEDTEQDLRYYATIMAPGAFYPDLNGGYTVSETIDHQGCNVGVKKYVIGSAASNGGGASQSYPNNTYVLRYGELLLIHAEAALNGGGSTTEGINSFNKIRRRAGLDEIANPTLEDVFKERRIELAFEMEFWYDVVRQGPDFALNFLSNTERGTFNDDTSPPTINSETFPASMDDLLFPYPSNEIQNNPALLEAPVPYEFE</sequence>
<protein>
    <submittedName>
        <fullName evidence="9">RagB/SusD family nutrient uptake outer membrane protein</fullName>
    </submittedName>
</protein>
<evidence type="ECO:0000313" key="9">
    <source>
        <dbReference type="EMBL" id="GAA0739617.1"/>
    </source>
</evidence>
<dbReference type="InterPro" id="IPR011990">
    <property type="entry name" value="TPR-like_helical_dom_sf"/>
</dbReference>